<dbReference type="Proteomes" id="UP000286134">
    <property type="component" value="Unassembled WGS sequence"/>
</dbReference>
<comment type="caution">
    <text evidence="1">The sequence shown here is derived from an EMBL/GenBank/DDBJ whole genome shotgun (WGS) entry which is preliminary data.</text>
</comment>
<dbReference type="InterPro" id="IPR037653">
    <property type="entry name" value="Cbp6"/>
</dbReference>
<evidence type="ECO:0008006" key="3">
    <source>
        <dbReference type="Google" id="ProtNLM"/>
    </source>
</evidence>
<dbReference type="EMBL" id="MCFK01007775">
    <property type="protein sequence ID" value="RKF56949.1"/>
    <property type="molecule type" value="Genomic_DNA"/>
</dbReference>
<proteinExistence type="predicted"/>
<dbReference type="PANTHER" id="PTHR28250">
    <property type="entry name" value="CYTOCHROME B PRE-MRNA-PROCESSING PROTEIN 6"/>
    <property type="match status" value="1"/>
</dbReference>
<evidence type="ECO:0000313" key="1">
    <source>
        <dbReference type="EMBL" id="RKF56949.1"/>
    </source>
</evidence>
<organism evidence="1 2">
    <name type="scientific">Erysiphe neolycopersici</name>
    <dbReference type="NCBI Taxonomy" id="212602"/>
    <lineage>
        <taxon>Eukaryota</taxon>
        <taxon>Fungi</taxon>
        <taxon>Dikarya</taxon>
        <taxon>Ascomycota</taxon>
        <taxon>Pezizomycotina</taxon>
        <taxon>Leotiomycetes</taxon>
        <taxon>Erysiphales</taxon>
        <taxon>Erysiphaceae</taxon>
        <taxon>Erysiphe</taxon>
    </lineage>
</organism>
<evidence type="ECO:0000313" key="2">
    <source>
        <dbReference type="Proteomes" id="UP000286134"/>
    </source>
</evidence>
<accession>A0A420HHV9</accession>
<dbReference type="OrthoDB" id="2107880at2759"/>
<name>A0A420HHV9_9PEZI</name>
<dbReference type="Pfam" id="PF20180">
    <property type="entry name" value="UQCC2_CBP6"/>
    <property type="match status" value="1"/>
</dbReference>
<reference evidence="1 2" key="1">
    <citation type="journal article" date="2018" name="BMC Genomics">
        <title>Comparative genome analyses reveal sequence features reflecting distinct modes of host-adaptation between dicot and monocot powdery mildew.</title>
        <authorList>
            <person name="Wu Y."/>
            <person name="Ma X."/>
            <person name="Pan Z."/>
            <person name="Kale S.D."/>
            <person name="Song Y."/>
            <person name="King H."/>
            <person name="Zhang Q."/>
            <person name="Presley C."/>
            <person name="Deng X."/>
            <person name="Wei C.I."/>
            <person name="Xiao S."/>
        </authorList>
    </citation>
    <scope>NUCLEOTIDE SEQUENCE [LARGE SCALE GENOMIC DNA]</scope>
    <source>
        <strain evidence="1">UMSG2</strain>
    </source>
</reference>
<protein>
    <recommendedName>
        <fullName evidence="3">Mitochondrial nucleoid factor 1</fullName>
    </recommendedName>
</protein>
<dbReference type="GO" id="GO:0034551">
    <property type="term" value="P:mitochondrial respiratory chain complex III assembly"/>
    <property type="evidence" value="ECO:0007669"/>
    <property type="project" value="TreeGrafter"/>
</dbReference>
<dbReference type="AlphaFoldDB" id="A0A420HHV9"/>
<dbReference type="GO" id="GO:0061671">
    <property type="term" value="C:Cbp3p-Cbp6 complex"/>
    <property type="evidence" value="ECO:0007669"/>
    <property type="project" value="InterPro"/>
</dbReference>
<gene>
    <name evidence="1" type="ORF">OnM2_077046</name>
</gene>
<dbReference type="GO" id="GO:0043022">
    <property type="term" value="F:ribosome binding"/>
    <property type="evidence" value="ECO:0007669"/>
    <property type="project" value="InterPro"/>
</dbReference>
<sequence>MSKSQVVYKHYLRALSRWPQDTLRPECQFKDLMRKRVDKIFLSNTTSETSTKEINEKSELEQVNALYNLLENRFSQRVRLQRDILAVAFHN</sequence>
<dbReference type="PANTHER" id="PTHR28250:SF1">
    <property type="entry name" value="CYTOCHROME B PRE-MRNA-PROCESSING PROTEIN 6"/>
    <property type="match status" value="1"/>
</dbReference>
<keyword evidence="2" id="KW-1185">Reference proteome</keyword>